<organism evidence="1 2">
    <name type="scientific">Reticulibacter mediterranei</name>
    <dbReference type="NCBI Taxonomy" id="2778369"/>
    <lineage>
        <taxon>Bacteria</taxon>
        <taxon>Bacillati</taxon>
        <taxon>Chloroflexota</taxon>
        <taxon>Ktedonobacteria</taxon>
        <taxon>Ktedonobacterales</taxon>
        <taxon>Reticulibacteraceae</taxon>
        <taxon>Reticulibacter</taxon>
    </lineage>
</organism>
<evidence type="ECO:0000313" key="2">
    <source>
        <dbReference type="Proteomes" id="UP000597444"/>
    </source>
</evidence>
<evidence type="ECO:0000313" key="1">
    <source>
        <dbReference type="EMBL" id="GHO97444.1"/>
    </source>
</evidence>
<dbReference type="Proteomes" id="UP000597444">
    <property type="component" value="Unassembled WGS sequence"/>
</dbReference>
<accession>A0A8J3IT71</accession>
<sequence length="69" mass="8043">MEKFDKHLSTIGLVLSEQDRDLLHTFREIRNAIEHGRKPEEPSVQEIKRVKALTNRIILTSLKHIKATI</sequence>
<protein>
    <submittedName>
        <fullName evidence="1">Uncharacterized protein</fullName>
    </submittedName>
</protein>
<dbReference type="EMBL" id="BNJK01000001">
    <property type="protein sequence ID" value="GHO97444.1"/>
    <property type="molecule type" value="Genomic_DNA"/>
</dbReference>
<dbReference type="AlphaFoldDB" id="A0A8J3IT71"/>
<dbReference type="RefSeq" id="WP_220208000.1">
    <property type="nucleotide sequence ID" value="NZ_BNJK01000001.1"/>
</dbReference>
<proteinExistence type="predicted"/>
<reference evidence="1" key="1">
    <citation type="submission" date="2020-10" db="EMBL/GenBank/DDBJ databases">
        <title>Taxonomic study of unclassified bacteria belonging to the class Ktedonobacteria.</title>
        <authorList>
            <person name="Yabe S."/>
            <person name="Wang C.M."/>
            <person name="Zheng Y."/>
            <person name="Sakai Y."/>
            <person name="Cavaletti L."/>
            <person name="Monciardini P."/>
            <person name="Donadio S."/>
        </authorList>
    </citation>
    <scope>NUCLEOTIDE SEQUENCE</scope>
    <source>
        <strain evidence="1">ID150040</strain>
    </source>
</reference>
<comment type="caution">
    <text evidence="1">The sequence shown here is derived from an EMBL/GenBank/DDBJ whole genome shotgun (WGS) entry which is preliminary data.</text>
</comment>
<keyword evidence="2" id="KW-1185">Reference proteome</keyword>
<name>A0A8J3IT71_9CHLR</name>
<gene>
    <name evidence="1" type="ORF">KSF_074920</name>
</gene>